<keyword evidence="5 10" id="KW-0159">Chromosome partition</keyword>
<dbReference type="InterPro" id="IPR011931">
    <property type="entry name" value="Recomb_XerC"/>
</dbReference>
<keyword evidence="3 10" id="KW-0963">Cytoplasm</keyword>
<comment type="similarity">
    <text evidence="2 10">Belongs to the 'phage' integrase family. XerC subfamily.</text>
</comment>
<dbReference type="Pfam" id="PF02899">
    <property type="entry name" value="Phage_int_SAM_1"/>
    <property type="match status" value="1"/>
</dbReference>
<dbReference type="GO" id="GO:0005737">
    <property type="term" value="C:cytoplasm"/>
    <property type="evidence" value="ECO:0007669"/>
    <property type="project" value="UniProtKB-SubCell"/>
</dbReference>
<evidence type="ECO:0000259" key="13">
    <source>
        <dbReference type="PROSITE" id="PS51900"/>
    </source>
</evidence>
<dbReference type="PROSITE" id="PS51898">
    <property type="entry name" value="TYR_RECOMBINASE"/>
    <property type="match status" value="1"/>
</dbReference>
<sequence>MSNELLDQFLNYIKFEKRLSELTIKNYQNDINRLILINDKKLTEFNSEDIRLSLSKLHASGLSGKSLSRILSSWRSCFLFFNKSQLMKYDPTSGIKAPKSQKKLPQTLSIDQVFNLINIPQTNFIDTRDRAILEFFYSSGLRLSELVNIHLSDIDTNEQTLKVLGKGNKFRIVPLGRKAIEALDLWILQRNKLNKLVDDEFLFLNQQGKKLTARAIQYRLKFWAQKNNIPENIHPHLLRHSFASHVLQSSQDLRAVQELLGHSNISTTQIYTHLDFQHLSKIYDQAHPRSKKKID</sequence>
<feature type="active site" evidence="10">
    <location>
        <position position="262"/>
    </location>
</feature>
<dbReference type="eggNOG" id="COG4973">
    <property type="taxonomic scope" value="Bacteria"/>
</dbReference>
<dbReference type="InterPro" id="IPR004107">
    <property type="entry name" value="Integrase_SAM-like_N"/>
</dbReference>
<dbReference type="AlphaFoldDB" id="B6BVG8"/>
<dbReference type="NCBIfam" id="NF001399">
    <property type="entry name" value="PRK00283.1"/>
    <property type="match status" value="1"/>
</dbReference>
<gene>
    <name evidence="10" type="primary">xerC</name>
    <name evidence="14" type="ORF">KB13_31</name>
</gene>
<dbReference type="InterPro" id="IPR011010">
    <property type="entry name" value="DNA_brk_join_enz"/>
</dbReference>
<evidence type="ECO:0000256" key="3">
    <source>
        <dbReference type="ARBA" id="ARBA00022490"/>
    </source>
</evidence>
<keyword evidence="15" id="KW-1185">Reference proteome</keyword>
<keyword evidence="7 10" id="KW-0238">DNA-binding</keyword>
<dbReference type="PANTHER" id="PTHR30349:SF81">
    <property type="entry name" value="TYROSINE RECOMBINASE XERC"/>
    <property type="match status" value="1"/>
</dbReference>
<proteinExistence type="inferred from homology"/>
<evidence type="ECO:0000256" key="11">
    <source>
        <dbReference type="NCBIfam" id="TIGR02224"/>
    </source>
</evidence>
<dbReference type="HAMAP" id="MF_01808">
    <property type="entry name" value="Recomb_XerC_XerD"/>
    <property type="match status" value="1"/>
</dbReference>
<dbReference type="InterPro" id="IPR023009">
    <property type="entry name" value="Tyrosine_recombinase_XerC/XerD"/>
</dbReference>
<evidence type="ECO:0000256" key="1">
    <source>
        <dbReference type="ARBA" id="ARBA00004496"/>
    </source>
</evidence>
<evidence type="ECO:0000256" key="9">
    <source>
        <dbReference type="ARBA" id="ARBA00023306"/>
    </source>
</evidence>
<dbReference type="NCBIfam" id="NF040815">
    <property type="entry name" value="recomb_XerA_Arch"/>
    <property type="match status" value="1"/>
</dbReference>
<evidence type="ECO:0000256" key="10">
    <source>
        <dbReference type="HAMAP-Rule" id="MF_01808"/>
    </source>
</evidence>
<dbReference type="SUPFAM" id="SSF56349">
    <property type="entry name" value="DNA breaking-rejoining enzymes"/>
    <property type="match status" value="1"/>
</dbReference>
<keyword evidence="8 10" id="KW-0233">DNA recombination</keyword>
<feature type="active site" evidence="10">
    <location>
        <position position="166"/>
    </location>
</feature>
<comment type="subcellular location">
    <subcellularLocation>
        <location evidence="1 10">Cytoplasm</location>
    </subcellularLocation>
</comment>
<keyword evidence="6 10" id="KW-0229">DNA integration</keyword>
<dbReference type="InterPro" id="IPR002104">
    <property type="entry name" value="Integrase_catalytic"/>
</dbReference>
<keyword evidence="9 10" id="KW-0131">Cell cycle</keyword>
<feature type="active site" evidence="10">
    <location>
        <position position="142"/>
    </location>
</feature>
<evidence type="ECO:0000256" key="4">
    <source>
        <dbReference type="ARBA" id="ARBA00022618"/>
    </source>
</evidence>
<dbReference type="PANTHER" id="PTHR30349">
    <property type="entry name" value="PHAGE INTEGRASE-RELATED"/>
    <property type="match status" value="1"/>
</dbReference>
<feature type="active site" evidence="10">
    <location>
        <position position="239"/>
    </location>
</feature>
<comment type="function">
    <text evidence="10">Site-specific tyrosine recombinase, which acts by catalyzing the cutting and rejoining of the recombining DNA molecules. The XerC-XerD complex is essential to convert dimers of the bacterial chromosome into monomers to permit their segregation at cell division. It also contributes to the segregational stability of plasmids.</text>
</comment>
<dbReference type="GO" id="GO:0009037">
    <property type="term" value="F:tyrosine-based site-specific recombinase activity"/>
    <property type="evidence" value="ECO:0007669"/>
    <property type="project" value="UniProtKB-UniRule"/>
</dbReference>
<dbReference type="Proteomes" id="UP000004188">
    <property type="component" value="Unassembled WGS sequence"/>
</dbReference>
<evidence type="ECO:0000256" key="2">
    <source>
        <dbReference type="ARBA" id="ARBA00006657"/>
    </source>
</evidence>
<accession>B6BVG8</accession>
<dbReference type="InterPro" id="IPR010998">
    <property type="entry name" value="Integrase_recombinase_N"/>
</dbReference>
<name>B6BVG8_9PROT</name>
<feature type="domain" description="Tyr recombinase" evidence="12">
    <location>
        <begin position="103"/>
        <end position="284"/>
    </location>
</feature>
<dbReference type="InterPro" id="IPR013762">
    <property type="entry name" value="Integrase-like_cat_sf"/>
</dbReference>
<protein>
    <recommendedName>
        <fullName evidence="10 11">Tyrosine recombinase XerC</fullName>
    </recommendedName>
</protein>
<evidence type="ECO:0000256" key="5">
    <source>
        <dbReference type="ARBA" id="ARBA00022829"/>
    </source>
</evidence>
<dbReference type="GO" id="GO:0051301">
    <property type="term" value="P:cell division"/>
    <property type="evidence" value="ECO:0007669"/>
    <property type="project" value="UniProtKB-UniRule"/>
</dbReference>
<evidence type="ECO:0000259" key="12">
    <source>
        <dbReference type="PROSITE" id="PS51898"/>
    </source>
</evidence>
<feature type="active site" evidence="10">
    <location>
        <position position="236"/>
    </location>
</feature>
<comment type="subunit">
    <text evidence="10">Forms a cyclic heterotetrameric complex composed of two molecules of XerC and two molecules of XerD.</text>
</comment>
<feature type="active site" description="O-(3'-phospho-DNA)-tyrosine intermediate" evidence="10">
    <location>
        <position position="271"/>
    </location>
</feature>
<dbReference type="GO" id="GO:0003677">
    <property type="term" value="F:DNA binding"/>
    <property type="evidence" value="ECO:0007669"/>
    <property type="project" value="UniProtKB-UniRule"/>
</dbReference>
<dbReference type="EMBL" id="DS995299">
    <property type="protein sequence ID" value="EDZ63900.1"/>
    <property type="molecule type" value="Genomic_DNA"/>
</dbReference>
<evidence type="ECO:0000313" key="14">
    <source>
        <dbReference type="EMBL" id="EDZ63900.1"/>
    </source>
</evidence>
<reference evidence="15" key="1">
    <citation type="journal article" date="2012" name="Stand. Genomic Sci.">
        <title>Genome sequence of strain HIMB624, a cultured representative from the OM43 clade of marine Betaproteobacteria.</title>
        <authorList>
            <person name="Huggett M.J."/>
            <person name="Hayakawa D.H."/>
            <person name="Rappe M.S."/>
        </authorList>
    </citation>
    <scope>NUCLEOTIDE SEQUENCE [LARGE SCALE GENOMIC DNA]</scope>
    <source>
        <strain evidence="15">KB13</strain>
    </source>
</reference>
<keyword evidence="4 10" id="KW-0132">Cell division</keyword>
<evidence type="ECO:0000313" key="15">
    <source>
        <dbReference type="Proteomes" id="UP000004188"/>
    </source>
</evidence>
<evidence type="ECO:0000256" key="7">
    <source>
        <dbReference type="ARBA" id="ARBA00023125"/>
    </source>
</evidence>
<dbReference type="STRING" id="314607.KB13_31"/>
<dbReference type="Gene3D" id="1.10.150.130">
    <property type="match status" value="1"/>
</dbReference>
<dbReference type="NCBIfam" id="TIGR02224">
    <property type="entry name" value="recomb_XerC"/>
    <property type="match status" value="1"/>
</dbReference>
<dbReference type="GO" id="GO:0006313">
    <property type="term" value="P:DNA transposition"/>
    <property type="evidence" value="ECO:0007669"/>
    <property type="project" value="UniProtKB-UniRule"/>
</dbReference>
<dbReference type="Pfam" id="PF00589">
    <property type="entry name" value="Phage_integrase"/>
    <property type="match status" value="1"/>
</dbReference>
<feature type="domain" description="Core-binding (CB)" evidence="13">
    <location>
        <begin position="1"/>
        <end position="82"/>
    </location>
</feature>
<dbReference type="CDD" id="cd00798">
    <property type="entry name" value="INT_XerDC_C"/>
    <property type="match status" value="1"/>
</dbReference>
<dbReference type="InterPro" id="IPR050090">
    <property type="entry name" value="Tyrosine_recombinase_XerCD"/>
</dbReference>
<organism evidence="14 15">
    <name type="scientific">beta proteobacterium KB13</name>
    <dbReference type="NCBI Taxonomy" id="314607"/>
    <lineage>
        <taxon>Bacteria</taxon>
        <taxon>Pseudomonadati</taxon>
        <taxon>Pseudomonadota</taxon>
        <taxon>Betaproteobacteria</taxon>
        <taxon>Nitrosomonadales</taxon>
        <taxon>OM43 clade</taxon>
    </lineage>
</organism>
<dbReference type="Gene3D" id="1.10.443.10">
    <property type="entry name" value="Intergrase catalytic core"/>
    <property type="match status" value="1"/>
</dbReference>
<dbReference type="InterPro" id="IPR044068">
    <property type="entry name" value="CB"/>
</dbReference>
<dbReference type="GO" id="GO:0007059">
    <property type="term" value="P:chromosome segregation"/>
    <property type="evidence" value="ECO:0007669"/>
    <property type="project" value="UniProtKB-UniRule"/>
</dbReference>
<dbReference type="PROSITE" id="PS51900">
    <property type="entry name" value="CB"/>
    <property type="match status" value="1"/>
</dbReference>
<evidence type="ECO:0000256" key="6">
    <source>
        <dbReference type="ARBA" id="ARBA00022908"/>
    </source>
</evidence>
<dbReference type="HOGENOM" id="CLU_027562_9_0_4"/>
<evidence type="ECO:0000256" key="8">
    <source>
        <dbReference type="ARBA" id="ARBA00023172"/>
    </source>
</evidence>